<dbReference type="AlphaFoldDB" id="A0A9Q5N514"/>
<comment type="caution">
    <text evidence="2">The sequence shown here is derived from an EMBL/GenBank/DDBJ whole genome shotgun (WGS) entry which is preliminary data.</text>
</comment>
<feature type="compositionally biased region" description="Basic and acidic residues" evidence="1">
    <location>
        <begin position="141"/>
        <end position="159"/>
    </location>
</feature>
<dbReference type="EMBL" id="LNZH02000180">
    <property type="protein sequence ID" value="OCB88307.1"/>
    <property type="molecule type" value="Genomic_DNA"/>
</dbReference>
<evidence type="ECO:0000313" key="2">
    <source>
        <dbReference type="EMBL" id="OCB88307.1"/>
    </source>
</evidence>
<accession>A0A9Q5N514</accession>
<evidence type="ECO:0000313" key="3">
    <source>
        <dbReference type="Proteomes" id="UP000757232"/>
    </source>
</evidence>
<organism evidence="2 3">
    <name type="scientific">Sanghuangporus baumii</name>
    <name type="common">Phellinus baumii</name>
    <dbReference type="NCBI Taxonomy" id="108892"/>
    <lineage>
        <taxon>Eukaryota</taxon>
        <taxon>Fungi</taxon>
        <taxon>Dikarya</taxon>
        <taxon>Basidiomycota</taxon>
        <taxon>Agaricomycotina</taxon>
        <taxon>Agaricomycetes</taxon>
        <taxon>Hymenochaetales</taxon>
        <taxon>Hymenochaetaceae</taxon>
        <taxon>Sanghuangporus</taxon>
    </lineage>
</organism>
<keyword evidence="3" id="KW-1185">Reference proteome</keyword>
<dbReference type="OrthoDB" id="10251155at2759"/>
<reference evidence="2" key="1">
    <citation type="submission" date="2016-06" db="EMBL/GenBank/DDBJ databases">
        <title>Draft Genome sequence of the fungus Inonotus baumii.</title>
        <authorList>
            <person name="Zhu H."/>
            <person name="Lin W."/>
        </authorList>
    </citation>
    <scope>NUCLEOTIDE SEQUENCE</scope>
    <source>
        <strain evidence="2">821</strain>
    </source>
</reference>
<gene>
    <name evidence="2" type="ORF">A7U60_g4509</name>
</gene>
<evidence type="ECO:0000256" key="1">
    <source>
        <dbReference type="SAM" id="MobiDB-lite"/>
    </source>
</evidence>
<dbReference type="Proteomes" id="UP000757232">
    <property type="component" value="Unassembled WGS sequence"/>
</dbReference>
<sequence>MRSPGQRAKFNNPRYFDYQKDTKRWTCNACSPLSQSNGMAAQAALKHEKTSEHRENVRAREEWNSVPVDDNGWNTTTDDHIDQLRDFIPFWRRTIEAAEFGETLRFEDFMNALHKKEKEDVWNLPMPEWAIEPMGPVDADAEQRSTGKEHAQSSVSSHDHNRDAFNFVERIAKMDSADAERKKRLHSFYKMPTSEKLKRIYDLINTLRTAEHTH</sequence>
<feature type="region of interest" description="Disordered" evidence="1">
    <location>
        <begin position="139"/>
        <end position="159"/>
    </location>
</feature>
<proteinExistence type="predicted"/>
<name>A0A9Q5N514_SANBA</name>
<protein>
    <submittedName>
        <fullName evidence="2">Uncharacterized protein</fullName>
    </submittedName>
</protein>